<dbReference type="AlphaFoldDB" id="A0AA36BP64"/>
<protein>
    <recommendedName>
        <fullName evidence="5">G protein pathway suppressor 2</fullName>
    </recommendedName>
</protein>
<keyword evidence="1" id="KW-0175">Coiled coil</keyword>
<dbReference type="Pfam" id="PF15991">
    <property type="entry name" value="G_path_suppress"/>
    <property type="match status" value="1"/>
</dbReference>
<dbReference type="GO" id="GO:0006357">
    <property type="term" value="P:regulation of transcription by RNA polymerase II"/>
    <property type="evidence" value="ECO:0007669"/>
    <property type="project" value="TreeGrafter"/>
</dbReference>
<dbReference type="PANTHER" id="PTHR22654:SF2">
    <property type="entry name" value="G PROTEIN PATHWAY SUPPRESSOR 2"/>
    <property type="match status" value="1"/>
</dbReference>
<reference evidence="3" key="1">
    <citation type="submission" date="2023-08" db="EMBL/GenBank/DDBJ databases">
        <authorList>
            <person name="Alioto T."/>
            <person name="Alioto T."/>
            <person name="Gomez Garrido J."/>
        </authorList>
    </citation>
    <scope>NUCLEOTIDE SEQUENCE</scope>
</reference>
<accession>A0AA36BP64</accession>
<evidence type="ECO:0000313" key="3">
    <source>
        <dbReference type="EMBL" id="CAI9737928.1"/>
    </source>
</evidence>
<evidence type="ECO:0000256" key="1">
    <source>
        <dbReference type="SAM" id="Coils"/>
    </source>
</evidence>
<feature type="coiled-coil region" evidence="1">
    <location>
        <begin position="31"/>
        <end position="110"/>
    </location>
</feature>
<dbReference type="GO" id="GO:0003712">
    <property type="term" value="F:transcription coregulator activity"/>
    <property type="evidence" value="ECO:0007669"/>
    <property type="project" value="TreeGrafter"/>
</dbReference>
<evidence type="ECO:0000313" key="4">
    <source>
        <dbReference type="Proteomes" id="UP001162480"/>
    </source>
</evidence>
<dbReference type="EMBL" id="OX597833">
    <property type="protein sequence ID" value="CAI9737928.1"/>
    <property type="molecule type" value="Genomic_DNA"/>
</dbReference>
<feature type="compositionally biased region" description="Polar residues" evidence="2">
    <location>
        <begin position="419"/>
        <end position="430"/>
    </location>
</feature>
<keyword evidence="4" id="KW-1185">Reference proteome</keyword>
<gene>
    <name evidence="3" type="ORF">OCTVUL_1B002242</name>
</gene>
<organism evidence="3 4">
    <name type="scientific">Octopus vulgaris</name>
    <name type="common">Common octopus</name>
    <dbReference type="NCBI Taxonomy" id="6645"/>
    <lineage>
        <taxon>Eukaryota</taxon>
        <taxon>Metazoa</taxon>
        <taxon>Spiralia</taxon>
        <taxon>Lophotrochozoa</taxon>
        <taxon>Mollusca</taxon>
        <taxon>Cephalopoda</taxon>
        <taxon>Coleoidea</taxon>
        <taxon>Octopodiformes</taxon>
        <taxon>Octopoda</taxon>
        <taxon>Incirrata</taxon>
        <taxon>Octopodidae</taxon>
        <taxon>Octopus</taxon>
    </lineage>
</organism>
<feature type="region of interest" description="Disordered" evidence="2">
    <location>
        <begin position="167"/>
        <end position="186"/>
    </location>
</feature>
<dbReference type="PANTHER" id="PTHR22654">
    <property type="entry name" value="G PROTEIN PATHWAY SUPPRESSOR 2"/>
    <property type="match status" value="1"/>
</dbReference>
<name>A0AA36BP64_OCTVU</name>
<proteinExistence type="predicted"/>
<sequence>MPEADLRIEVVKIDPKMPVLIDRPKMTVATYQALKRHIMREREKKKQEQEHDALVERLKKERELQKKKQEEDNLTLEQIKDQIGMMESKHESLKNEKHELFSQLKKVLHQEDETRRRAQLKEQSELLNFQHPYTVTGHPMLLHPGVTGRPTLYKPHQPLIPIQQRLQGMKRTRSPSPPVTVYQPYPNEHKYPQTSYAITTKQPAVVYTPSQAEYKPTTYGQNQPPPQVAYASQGTHAYQQQAVPFTAGPPTTKYTTTPTVASQSAFTSYPGHYPQQQKPLTESYPHNYQLQRMPQTTSRQGREREYKAGYLNTAHSSALPLQQQLEHANQKSGFSDEKFKMQTVQQHIRGITPITSQQQTLMARPLQIQQNSQPKGSIVTGYSGRGSQPQPQHTTVSSYQPVTTQATYSGHQAAGRPQAYTSQQPPNRFY</sequence>
<feature type="region of interest" description="Disordered" evidence="2">
    <location>
        <begin position="367"/>
        <end position="430"/>
    </location>
</feature>
<dbReference type="GO" id="GO:0005667">
    <property type="term" value="C:transcription regulator complex"/>
    <property type="evidence" value="ECO:0007669"/>
    <property type="project" value="TreeGrafter"/>
</dbReference>
<evidence type="ECO:0000256" key="2">
    <source>
        <dbReference type="SAM" id="MobiDB-lite"/>
    </source>
</evidence>
<evidence type="ECO:0008006" key="5">
    <source>
        <dbReference type="Google" id="ProtNLM"/>
    </source>
</evidence>
<feature type="compositionally biased region" description="Polar residues" evidence="2">
    <location>
        <begin position="385"/>
        <end position="410"/>
    </location>
</feature>
<dbReference type="Proteomes" id="UP001162480">
    <property type="component" value="Chromosome 20"/>
</dbReference>
<dbReference type="InterPro" id="IPR026094">
    <property type="entry name" value="GPS2"/>
</dbReference>